<sequence length="2972" mass="290464">MGFSVDISGGIHMIGSTGSYATLCVAETQSRSAGRTIGARLRNETRSSPGGHPNPRTGEPGRLQKQAGRKHHLLTATFLAAGISAVAFAVPAYGQDRVYDGPGTDWTSAPNWNGNDVPDTVGEDAVFQNNGAPTSVSVTTNVALRSVRFDANGPARTINLAAFLGLTNGVSNQSGVVQTININGTVMANTSLQMFGSSDFTGTQTDVLLGAGFLQILNQANATRAHVILNAGAIGIETDDGTAALGALSGTGTVLSNTSNGAIANQQLTVGGLNLSTTFAGVIGQDAVSTLSLVKDGTGTLTLTGANNYTGTTTISAGTLQVGNGGTSGRLGSGDVINNSILFFSRSDGLTVGSVISGTGSLALLNGGLTLSGANSYSGATTIQSGTLTIQNNSALGSNATGTTVGSGGALEMQGGITITEALRLFGTGVANGGALRSISGTNTVATDIVLGSSARININGALNLQGVTGNGHTLTVGGGGQGTFFGAISNLTSFIKDGTGTLTLTGANNYTGTTTISAGTLQVGNGGTSGRLGSGDVINNSILFFSRSDGLTVGSVISGTGSLALLNGGLTLSGANSYSGATTIQSGTLTIQNNSALGSNATGTTVGSGGALEMQGGITITEALTLYGTGVANGGVLRNISGTNTVATDIILGSSARININGALNLQGVTGNGHALTVGGAGQGTFFGAISNLTSFTKDGTGTLTLSGASTFSGATVVDDGTLELTATGSTGSGLIRVNNATLRVLGTRSIANNINFANGALSELHAQDGQTLTLTGTLGFASGEMTFGSAGGTGTIVVTPNGNIGYHPTGRIIVAGGTLRAGSDRLGVFTSVHRTTTVNAGATLDYDGQAGAPVAIKNLEGAGTLLNGGGTTTINAGTFSGSIRGTQSLVVGATQFAPAGTLTLSGNNDYSGSTTIDTDATLALSGTGSLSASSGVDIAAGGIFDVSGASGAVVIGNLSGNGDVVIGARDLSIANGNGTFGGVISGSGTFRQSGAGTLILAGNNSSTANFTGAVDVTGGKLAIDGSMGDVVGNTALMTLSGGALGGSGTFHGSVTIGNAALNPGNSPGTLTIAGNLALGSATILNYELGAPGTVGGVSNDLVNVGGDLTLDGTLNTIASGAGYGPGYYRLFNYGGSLTDNGVAIGTIAGALQADILTNVNGQVNVRLGGSQALQYWDGADTNATPGVAGGAGIWNNSSTNWTGPAGYAINDSWKGQVGVFAGAAGGIVTVDGTQNFEELRFETNGYQLRPQDSLARLNTTGGFSIIDVASGITADIGVTIQGAGGIDKTGAGTLILSAATSYSGATDVAAGTLRLGTGSALTDQTALTVQAGATFDLDGFQTHVGSLAGAGSVTLGAGQLNTGYDNSATLFSGTLTGTDGSGAILTKEGSGTLTLGGTVTLATSGTAASNWVKVNAGTLAISNTGSITTDYAQNFGTIDNAGTITAFTTFQTFGTAINNGNIVGNTQNFSTLDNHGTMGALQSLGGTATNYSTGTINGTVQNFASFTSTGIVNGDISNFGTVLIANQVNGQVANLTGGATVTLTGAVTGITGYLGSAGSTFDLAGFDTSVGGLTGTGAIQLGAATLTIDAVGASTFNGTISGSGGLIKAGSSTQVLNGLNNYTGATFVNGGTLALGDGGSVGGGNVMNGAAFAFEGAADRVFTNAILGSGTVTQAGSGLVTLTGANGYSGGTQVLAGALGFDNSLALGTGSVALGDGTSLRNVQGAATIALANAIQIAGGGTATLQGVDGSNTILNGAISGGTVRFGLSGIGATAFTLGTANSYGDTRIGGGVALTVEGGGSLGVGNTRFETSPIPSSLTFANGIDYSYAGVISGSGSIIVDTTAPGVSVTLTGSNNAVDNFTGLVTVDAGRLVLNGDLGDVVNNTASLTLNGGTLGGSGTFHGDVSFGNAALDPGNSPGTLTVAGNLTLGAGTILNYELGEAGTVGGANNDLVNIGENLTLDGTLNVTAMGGFGEGYYRLFNYGGSFTDNGLNLGALPAGYTPTLLTNITGQVNILFASSPQVIQYWDGSDLTGGSTASGGDGGSGVWSSANANWTAPTGYGVNDAWRGQVAVFGTSGGTVTVEGTQAFQELRFLTSGYVIGSATAADGLATTGGFSVIDVVNGADATIDAAISGTGGLTKIGAGTITLTGANTYTGLTLVSGGTLTVSATGSIAGPVRNQANFTNAGTVTGVVQNDTTLTSTGNLAGGLINNGTASLAGAVGAALANNGTVTFTGAATVAVLQQGATGNFNLAGFGVSLGALVGSGTITLGSGALSVGAGNGNSSFGGTISGAGNLTKTGNGTLALTGAATQTGGTTISGGTLQIGTGGTTGSLSGAVTNNSVLALNRSDAVTLANVMSGTGGFVQAGTGTTTLTGANSYSGGTLVSAGRLRGDSASLQGDIRIDTALEFAQTSTGTYAGSLSGVGLFDKTGIGTLVLTGNSAGFTGATHLIGGGLAVNGLLSRSIVTVSNGATLSGTGTVGGVILQSGATIAPGNSVGTFSVAGNVQFLTGSLYTAEVQAGGSDKILATGTAQLSGTLQVLNLGGNYAINSTFVLLHADAGVSGTFTTANLASFGLAYRPKIIYAANEVQLFLAANQLSAVLGTGVSLTYNQASTIGRLDAAVVTGGYDPSALSALYNLAPAAIPAALDQLSGEIYADATRAALEDERVVPEAVLGRLGEAADLGLTGNGSWGQAIGSWGSVDGDGNAAGYDVNRTGFAMGMDAGDASEEGSWRAGVTGHYTRITVPASARGSRATIDRTGGGFYAGAAMNGWRVRTGASLSLLDLKVKREIAIPGLSTTERAKNLGVMFQTFGELSYRIEMGAPGFVEPYLAGSVSQVSFGRFAESSGPVALIARAQKNVLGIAELGLRGGTTLVGGDKGGIRLGGNIGLRTAFGDRVANPVIALAAAPDQAFNVHSAAIDRFAAAANLNVTADLSDKLSLRLGYNGVLAGGAREHGARATLSLKF</sequence>
<dbReference type="NCBIfam" id="TIGR02601">
    <property type="entry name" value="autotrns_rpt"/>
    <property type="match status" value="12"/>
</dbReference>
<protein>
    <recommendedName>
        <fullName evidence="3">Autotransporter domain-containing protein</fullName>
    </recommendedName>
</protein>
<feature type="region of interest" description="Disordered" evidence="2">
    <location>
        <begin position="32"/>
        <end position="67"/>
    </location>
</feature>
<dbReference type="Gene3D" id="2.160.20.20">
    <property type="match status" value="2"/>
</dbReference>
<feature type="domain" description="Autotransporter" evidence="3">
    <location>
        <begin position="2689"/>
        <end position="2972"/>
    </location>
</feature>
<dbReference type="SMART" id="SM00869">
    <property type="entry name" value="Autotransporter"/>
    <property type="match status" value="1"/>
</dbReference>
<dbReference type="InterPro" id="IPR036709">
    <property type="entry name" value="Autotransporte_beta_dom_sf"/>
</dbReference>
<dbReference type="InterPro" id="IPR012332">
    <property type="entry name" value="Autotransporter_pectin_lyase_C"/>
</dbReference>
<dbReference type="InterPro" id="IPR051551">
    <property type="entry name" value="Autotransporter_adhesion"/>
</dbReference>
<dbReference type="InterPro" id="IPR005546">
    <property type="entry name" value="Autotransporte_beta"/>
</dbReference>
<evidence type="ECO:0000313" key="5">
    <source>
        <dbReference type="Proteomes" id="UP000229081"/>
    </source>
</evidence>
<dbReference type="KEGG" id="sphc:CVN68_03355"/>
<gene>
    <name evidence="4" type="ORF">CVN68_03355</name>
</gene>
<dbReference type="InterPro" id="IPR011050">
    <property type="entry name" value="Pectin_lyase_fold/virulence"/>
</dbReference>
<keyword evidence="5" id="KW-1185">Reference proteome</keyword>
<organism evidence="4 5">
    <name type="scientific">Sphingomonas psychrotolerans</name>
    <dbReference type="NCBI Taxonomy" id="1327635"/>
    <lineage>
        <taxon>Bacteria</taxon>
        <taxon>Pseudomonadati</taxon>
        <taxon>Pseudomonadota</taxon>
        <taxon>Alphaproteobacteria</taxon>
        <taxon>Sphingomonadales</taxon>
        <taxon>Sphingomonadaceae</taxon>
        <taxon>Sphingomonas</taxon>
    </lineage>
</organism>
<dbReference type="Proteomes" id="UP000229081">
    <property type="component" value="Chromosome"/>
</dbReference>
<dbReference type="PANTHER" id="PTHR35037">
    <property type="entry name" value="C-TERMINAL REGION OF AIDA-LIKE PROTEIN"/>
    <property type="match status" value="1"/>
</dbReference>
<evidence type="ECO:0000256" key="1">
    <source>
        <dbReference type="ARBA" id="ARBA00022729"/>
    </source>
</evidence>
<reference evidence="4 5" key="1">
    <citation type="submission" date="2017-11" db="EMBL/GenBank/DDBJ databases">
        <title>Complete genome sequence of Sphingomonas sp. Strain Cra20, a psychrotolerant potential plant growth promoting rhizobacteria.</title>
        <authorList>
            <person name="Luo Y."/>
        </authorList>
    </citation>
    <scope>NUCLEOTIDE SEQUENCE [LARGE SCALE GENOMIC DNA]</scope>
    <source>
        <strain evidence="4 5">Cra20</strain>
    </source>
</reference>
<dbReference type="Pfam" id="PF12951">
    <property type="entry name" value="PATR"/>
    <property type="match status" value="15"/>
</dbReference>
<evidence type="ECO:0000313" key="4">
    <source>
        <dbReference type="EMBL" id="ATY31137.1"/>
    </source>
</evidence>
<dbReference type="InterPro" id="IPR013425">
    <property type="entry name" value="Autotrns_rpt"/>
</dbReference>
<evidence type="ECO:0000259" key="3">
    <source>
        <dbReference type="PROSITE" id="PS51208"/>
    </source>
</evidence>
<dbReference type="PROSITE" id="PS51208">
    <property type="entry name" value="AUTOTRANSPORTER"/>
    <property type="match status" value="1"/>
</dbReference>
<dbReference type="SUPFAM" id="SSF51126">
    <property type="entry name" value="Pectin lyase-like"/>
    <property type="match status" value="7"/>
</dbReference>
<proteinExistence type="predicted"/>
<accession>A0A2K8MBB6</accession>
<dbReference type="SUPFAM" id="SSF103515">
    <property type="entry name" value="Autotransporter"/>
    <property type="match status" value="1"/>
</dbReference>
<dbReference type="PANTHER" id="PTHR35037:SF3">
    <property type="entry name" value="C-TERMINAL REGION OF AIDA-LIKE PROTEIN"/>
    <property type="match status" value="1"/>
</dbReference>
<dbReference type="EMBL" id="CP024923">
    <property type="protein sequence ID" value="ATY31137.1"/>
    <property type="molecule type" value="Genomic_DNA"/>
</dbReference>
<evidence type="ECO:0000256" key="2">
    <source>
        <dbReference type="SAM" id="MobiDB-lite"/>
    </source>
</evidence>
<keyword evidence="1" id="KW-0732">Signal</keyword>
<name>A0A2K8MBB6_9SPHN</name>